<dbReference type="Pfam" id="PF03807">
    <property type="entry name" value="F420_oxidored"/>
    <property type="match status" value="1"/>
</dbReference>
<keyword evidence="3 4" id="KW-0560">Oxidoreductase</keyword>
<keyword evidence="2 4" id="KW-0521">NADP</keyword>
<organism evidence="9 10">
    <name type="scientific">Hymenobacter polaris</name>
    <dbReference type="NCBI Taxonomy" id="2682546"/>
    <lineage>
        <taxon>Bacteria</taxon>
        <taxon>Pseudomonadati</taxon>
        <taxon>Bacteroidota</taxon>
        <taxon>Cytophagia</taxon>
        <taxon>Cytophagales</taxon>
        <taxon>Hymenobacteraceae</taxon>
        <taxon>Hymenobacter</taxon>
    </lineage>
</organism>
<accession>A0A7Y0AIC5</accession>
<comment type="pathway">
    <text evidence="4">Amino-acid biosynthesis; L-proline biosynthesis; L-proline from L-glutamate 5-semialdehyde: step 1/1.</text>
</comment>
<dbReference type="InterPro" id="IPR008927">
    <property type="entry name" value="6-PGluconate_DH-like_C_sf"/>
</dbReference>
<keyword evidence="4" id="KW-0641">Proline biosynthesis</keyword>
<dbReference type="PANTHER" id="PTHR11645">
    <property type="entry name" value="PYRROLINE-5-CARBOXYLATE REDUCTASE"/>
    <property type="match status" value="1"/>
</dbReference>
<dbReference type="InterPro" id="IPR000304">
    <property type="entry name" value="Pyrroline-COOH_reductase"/>
</dbReference>
<dbReference type="PANTHER" id="PTHR11645:SF0">
    <property type="entry name" value="PYRROLINE-5-CARBOXYLATE REDUCTASE 3"/>
    <property type="match status" value="1"/>
</dbReference>
<dbReference type="HAMAP" id="MF_01925">
    <property type="entry name" value="P5C_reductase"/>
    <property type="match status" value="1"/>
</dbReference>
<evidence type="ECO:0000313" key="10">
    <source>
        <dbReference type="Proteomes" id="UP000559626"/>
    </source>
</evidence>
<keyword evidence="4" id="KW-0028">Amino-acid biosynthesis</keyword>
<evidence type="ECO:0000259" key="7">
    <source>
        <dbReference type="Pfam" id="PF03807"/>
    </source>
</evidence>
<dbReference type="GO" id="GO:0005737">
    <property type="term" value="C:cytoplasm"/>
    <property type="evidence" value="ECO:0007669"/>
    <property type="project" value="UniProtKB-SubCell"/>
</dbReference>
<dbReference type="Pfam" id="PF14748">
    <property type="entry name" value="P5CR_dimer"/>
    <property type="match status" value="1"/>
</dbReference>
<comment type="function">
    <text evidence="4">Catalyzes the reduction of 1-pyrroline-5-carboxylate (PCA) to L-proline.</text>
</comment>
<dbReference type="EC" id="1.5.1.2" evidence="4 5"/>
<comment type="catalytic activity">
    <reaction evidence="4">
        <text>L-proline + NADP(+) = (S)-1-pyrroline-5-carboxylate + NADPH + 2 H(+)</text>
        <dbReference type="Rhea" id="RHEA:14109"/>
        <dbReference type="ChEBI" id="CHEBI:15378"/>
        <dbReference type="ChEBI" id="CHEBI:17388"/>
        <dbReference type="ChEBI" id="CHEBI:57783"/>
        <dbReference type="ChEBI" id="CHEBI:58349"/>
        <dbReference type="ChEBI" id="CHEBI:60039"/>
        <dbReference type="EC" id="1.5.1.2"/>
    </reaction>
</comment>
<feature type="domain" description="Pyrroline-5-carboxylate reductase catalytic N-terminal" evidence="7">
    <location>
        <begin position="2"/>
        <end position="97"/>
    </location>
</feature>
<dbReference type="NCBIfam" id="TIGR00112">
    <property type="entry name" value="proC"/>
    <property type="match status" value="1"/>
</dbReference>
<evidence type="ECO:0000259" key="8">
    <source>
        <dbReference type="Pfam" id="PF14748"/>
    </source>
</evidence>
<name>A0A7Y0AIC5_9BACT</name>
<gene>
    <name evidence="4 9" type="primary">proC</name>
    <name evidence="9" type="ORF">HHL22_21765</name>
</gene>
<dbReference type="Proteomes" id="UP000559626">
    <property type="component" value="Unassembled WGS sequence"/>
</dbReference>
<dbReference type="UniPathway" id="UPA00098">
    <property type="reaction ID" value="UER00361"/>
</dbReference>
<dbReference type="InterPro" id="IPR028939">
    <property type="entry name" value="P5C_Rdtase_cat_N"/>
</dbReference>
<dbReference type="GO" id="GO:0055129">
    <property type="term" value="P:L-proline biosynthetic process"/>
    <property type="evidence" value="ECO:0007669"/>
    <property type="project" value="UniProtKB-UniRule"/>
</dbReference>
<feature type="binding site" evidence="6">
    <location>
        <begin position="6"/>
        <end position="11"/>
    </location>
    <ligand>
        <name>NADP(+)</name>
        <dbReference type="ChEBI" id="CHEBI:58349"/>
    </ligand>
</feature>
<dbReference type="GO" id="GO:0004735">
    <property type="term" value="F:pyrroline-5-carboxylate reductase activity"/>
    <property type="evidence" value="ECO:0007669"/>
    <property type="project" value="UniProtKB-UniRule"/>
</dbReference>
<dbReference type="InterPro" id="IPR029036">
    <property type="entry name" value="P5CR_dimer"/>
</dbReference>
<dbReference type="AlphaFoldDB" id="A0A7Y0AIC5"/>
<keyword evidence="4" id="KW-0963">Cytoplasm</keyword>
<protein>
    <recommendedName>
        <fullName evidence="4 5">Pyrroline-5-carboxylate reductase</fullName>
        <shortName evidence="4">P5C reductase</shortName>
        <shortName evidence="4">P5CR</shortName>
        <ecNumber evidence="4 5">1.5.1.2</ecNumber>
    </recommendedName>
    <alternativeName>
        <fullName evidence="4">PCA reductase</fullName>
    </alternativeName>
</protein>
<comment type="catalytic activity">
    <reaction evidence="4">
        <text>L-proline + NAD(+) = (S)-1-pyrroline-5-carboxylate + NADH + 2 H(+)</text>
        <dbReference type="Rhea" id="RHEA:14105"/>
        <dbReference type="ChEBI" id="CHEBI:15378"/>
        <dbReference type="ChEBI" id="CHEBI:17388"/>
        <dbReference type="ChEBI" id="CHEBI:57540"/>
        <dbReference type="ChEBI" id="CHEBI:57945"/>
        <dbReference type="ChEBI" id="CHEBI:60039"/>
        <dbReference type="EC" id="1.5.1.2"/>
    </reaction>
</comment>
<evidence type="ECO:0000313" key="9">
    <source>
        <dbReference type="EMBL" id="NML67839.1"/>
    </source>
</evidence>
<comment type="similarity">
    <text evidence="1 4">Belongs to the pyrroline-5-carboxylate reductase family.</text>
</comment>
<dbReference type="EMBL" id="JABBGH010000003">
    <property type="protein sequence ID" value="NML67839.1"/>
    <property type="molecule type" value="Genomic_DNA"/>
</dbReference>
<dbReference type="SUPFAM" id="SSF51735">
    <property type="entry name" value="NAD(P)-binding Rossmann-fold domains"/>
    <property type="match status" value="1"/>
</dbReference>
<dbReference type="InterPro" id="IPR036291">
    <property type="entry name" value="NAD(P)-bd_dom_sf"/>
</dbReference>
<reference evidence="9 10" key="1">
    <citation type="submission" date="2020-04" db="EMBL/GenBank/DDBJ databases">
        <title>Hymenobacter polaris sp. nov., isolated from Arctic soil.</title>
        <authorList>
            <person name="Dahal R.H."/>
        </authorList>
    </citation>
    <scope>NUCLEOTIDE SEQUENCE [LARGE SCALE GENOMIC DNA]</scope>
    <source>
        <strain evidence="9 10">RP-2-7</strain>
    </source>
</reference>
<comment type="subcellular location">
    <subcellularLocation>
        <location evidence="4">Cytoplasm</location>
    </subcellularLocation>
</comment>
<sequence length="267" mass="28080">MKILIIGGGNMGLTYARSFVRAHITSRLDLRLLARSPERVATLAAHEVGTVWGRPEDCVPGADIIILAVKPQDSPALFAQLQGLVQPQQLVLSIMAGVQINTLRQALGTPKVIRAMPNLPSQIGMGMTAFTSTDEVTRAELVQVQNLLSTTGKTVYVEQESAIDASTAISGSGPAYVYYCMEALMAAAAQMGFAPAEAELLVSQTFRGAVELYSQSGLSCQDWIARVASKGGTTEAALGAFGQGAVREGLMAGAEAARARAEALGRQ</sequence>
<evidence type="ECO:0000256" key="6">
    <source>
        <dbReference type="PIRSR" id="PIRSR000193-1"/>
    </source>
</evidence>
<keyword evidence="10" id="KW-1185">Reference proteome</keyword>
<dbReference type="PIRSF" id="PIRSF000193">
    <property type="entry name" value="Pyrrol-5-carb_rd"/>
    <property type="match status" value="1"/>
</dbReference>
<evidence type="ECO:0000256" key="5">
    <source>
        <dbReference type="NCBIfam" id="TIGR00112"/>
    </source>
</evidence>
<comment type="caution">
    <text evidence="9">The sequence shown here is derived from an EMBL/GenBank/DDBJ whole genome shotgun (WGS) entry which is preliminary data.</text>
</comment>
<evidence type="ECO:0000256" key="4">
    <source>
        <dbReference type="HAMAP-Rule" id="MF_01925"/>
    </source>
</evidence>
<dbReference type="Gene3D" id="3.40.50.720">
    <property type="entry name" value="NAD(P)-binding Rossmann-like Domain"/>
    <property type="match status" value="1"/>
</dbReference>
<feature type="domain" description="Pyrroline-5-carboxylate reductase dimerisation" evidence="8">
    <location>
        <begin position="160"/>
        <end position="263"/>
    </location>
</feature>
<dbReference type="Gene3D" id="1.10.3730.10">
    <property type="entry name" value="ProC C-terminal domain-like"/>
    <property type="match status" value="1"/>
</dbReference>
<dbReference type="SUPFAM" id="SSF48179">
    <property type="entry name" value="6-phosphogluconate dehydrogenase C-terminal domain-like"/>
    <property type="match status" value="1"/>
</dbReference>
<evidence type="ECO:0000256" key="1">
    <source>
        <dbReference type="ARBA" id="ARBA00005525"/>
    </source>
</evidence>
<evidence type="ECO:0000256" key="3">
    <source>
        <dbReference type="ARBA" id="ARBA00023002"/>
    </source>
</evidence>
<feature type="binding site" evidence="6">
    <location>
        <begin position="68"/>
        <end position="71"/>
    </location>
    <ligand>
        <name>NADP(+)</name>
        <dbReference type="ChEBI" id="CHEBI:58349"/>
    </ligand>
</feature>
<evidence type="ECO:0000256" key="2">
    <source>
        <dbReference type="ARBA" id="ARBA00022857"/>
    </source>
</evidence>
<proteinExistence type="inferred from homology"/>
<dbReference type="RefSeq" id="WP_169533478.1">
    <property type="nucleotide sequence ID" value="NZ_JABBGH010000003.1"/>
</dbReference>